<name>A0A427BC42_ENSVE</name>
<reference evidence="1 2" key="1">
    <citation type="journal article" date="2014" name="Agronomy (Basel)">
        <title>A Draft Genome Sequence for Ensete ventricosum, the Drought-Tolerant Tree Against Hunger.</title>
        <authorList>
            <person name="Harrison J."/>
            <person name="Moore K.A."/>
            <person name="Paszkiewicz K."/>
            <person name="Jones T."/>
            <person name="Grant M."/>
            <person name="Ambacheew D."/>
            <person name="Muzemil S."/>
            <person name="Studholme D.J."/>
        </authorList>
    </citation>
    <scope>NUCLEOTIDE SEQUENCE [LARGE SCALE GENOMIC DNA]</scope>
</reference>
<comment type="caution">
    <text evidence="1">The sequence shown here is derived from an EMBL/GenBank/DDBJ whole genome shotgun (WGS) entry which is preliminary data.</text>
</comment>
<organism evidence="1 2">
    <name type="scientific">Ensete ventricosum</name>
    <name type="common">Abyssinian banana</name>
    <name type="synonym">Musa ensete</name>
    <dbReference type="NCBI Taxonomy" id="4639"/>
    <lineage>
        <taxon>Eukaryota</taxon>
        <taxon>Viridiplantae</taxon>
        <taxon>Streptophyta</taxon>
        <taxon>Embryophyta</taxon>
        <taxon>Tracheophyta</taxon>
        <taxon>Spermatophyta</taxon>
        <taxon>Magnoliopsida</taxon>
        <taxon>Liliopsida</taxon>
        <taxon>Zingiberales</taxon>
        <taxon>Musaceae</taxon>
        <taxon>Ensete</taxon>
    </lineage>
</organism>
<protein>
    <submittedName>
        <fullName evidence="1">Uncharacterized protein</fullName>
    </submittedName>
</protein>
<proteinExistence type="predicted"/>
<accession>A0A427BC42</accession>
<sequence>MPRPIAPSTAIRALTPKKLIRDELRERLAKGLCWHYDEPWSREYHYKKGRLLMIELVEDKDNKPSEEGLEHKEKAIEEEPQLAGYVVHALADYSNP</sequence>
<gene>
    <name evidence="1" type="ORF">B296_00001292</name>
</gene>
<dbReference type="AlphaFoldDB" id="A0A427BC42"/>
<dbReference type="EMBL" id="AMZH03000029">
    <property type="protein sequence ID" value="RRT85993.1"/>
    <property type="molecule type" value="Genomic_DNA"/>
</dbReference>
<evidence type="ECO:0000313" key="2">
    <source>
        <dbReference type="Proteomes" id="UP000287651"/>
    </source>
</evidence>
<evidence type="ECO:0000313" key="1">
    <source>
        <dbReference type="EMBL" id="RRT85993.1"/>
    </source>
</evidence>
<dbReference type="Proteomes" id="UP000287651">
    <property type="component" value="Unassembled WGS sequence"/>
</dbReference>